<feature type="domain" description="Transposase DDE" evidence="2">
    <location>
        <begin position="392"/>
        <end position="518"/>
    </location>
</feature>
<dbReference type="Pfam" id="PF13751">
    <property type="entry name" value="DDE_Tnp_1_6"/>
    <property type="match status" value="1"/>
</dbReference>
<dbReference type="Proteomes" id="UP000243626">
    <property type="component" value="Chromosome"/>
</dbReference>
<proteinExistence type="predicted"/>
<feature type="domain" description="Transposase InsH N-terminal" evidence="1">
    <location>
        <begin position="15"/>
        <end position="104"/>
    </location>
</feature>
<dbReference type="EMBL" id="CP136964">
    <property type="protein sequence ID" value="WOS96129.1"/>
    <property type="molecule type" value="Genomic_DNA"/>
</dbReference>
<dbReference type="RefSeq" id="WP_317846575.1">
    <property type="nucleotide sequence ID" value="NZ_CP136964.1"/>
</dbReference>
<dbReference type="AlphaFoldDB" id="A0AAF0YMC0"/>
<evidence type="ECO:0000313" key="3">
    <source>
        <dbReference type="EMBL" id="WOS96129.1"/>
    </source>
</evidence>
<accession>A0AAF0YMC0</accession>
<gene>
    <name evidence="3" type="ORF">CJ229_008600</name>
</gene>
<evidence type="ECO:0000259" key="2">
    <source>
        <dbReference type="Pfam" id="PF13751"/>
    </source>
</evidence>
<dbReference type="NCBIfam" id="NF033551">
    <property type="entry name" value="transpos_IS1182"/>
    <property type="match status" value="1"/>
</dbReference>
<reference evidence="4" key="1">
    <citation type="submission" date="2017-09" db="EMBL/GenBank/DDBJ databases">
        <title>Bacterial strain isolated from the female urinary microbiota.</title>
        <authorList>
            <person name="Thomas-White K."/>
            <person name="Kumar N."/>
            <person name="Forster S."/>
            <person name="Putonti C."/>
            <person name="Lawley T."/>
            <person name="Wolfe A.J."/>
        </authorList>
    </citation>
    <scope>NUCLEOTIDE SEQUENCE [LARGE SCALE GENOMIC DNA]</scope>
    <source>
        <strain evidence="4">UMB0959</strain>
    </source>
</reference>
<name>A0AAF0YMC0_9STAP</name>
<dbReference type="PANTHER" id="PTHR33408">
    <property type="entry name" value="TRANSPOSASE"/>
    <property type="match status" value="1"/>
</dbReference>
<reference evidence="3 4" key="2">
    <citation type="submission" date="2023-10" db="EMBL/GenBank/DDBJ databases">
        <authorList>
            <person name="Choi B."/>
        </authorList>
    </citation>
    <scope>NUCLEOTIDE SEQUENCE [LARGE SCALE GENOMIC DNA]</scope>
    <source>
        <strain evidence="3 4">UMB0959</strain>
    </source>
</reference>
<evidence type="ECO:0000259" key="1">
    <source>
        <dbReference type="Pfam" id="PF05598"/>
    </source>
</evidence>
<evidence type="ECO:0000313" key="4">
    <source>
        <dbReference type="Proteomes" id="UP000243626"/>
    </source>
</evidence>
<dbReference type="Pfam" id="PF05598">
    <property type="entry name" value="DUF772"/>
    <property type="match status" value="1"/>
</dbReference>
<dbReference type="PANTHER" id="PTHR33408:SF2">
    <property type="entry name" value="TRANSPOSASE DDE DOMAIN-CONTAINING PROTEIN"/>
    <property type="match status" value="1"/>
</dbReference>
<dbReference type="KEGG" id="nmy:CJ229_008600"/>
<dbReference type="InterPro" id="IPR025668">
    <property type="entry name" value="Tnp_DDE_dom"/>
</dbReference>
<keyword evidence="4" id="KW-1185">Reference proteome</keyword>
<dbReference type="InterPro" id="IPR008490">
    <property type="entry name" value="Transposase_InsH_N"/>
</dbReference>
<organism evidence="3 4">
    <name type="scientific">Nosocomiicoccus massiliensis</name>
    <dbReference type="NCBI Taxonomy" id="1232430"/>
    <lineage>
        <taxon>Bacteria</taxon>
        <taxon>Bacillati</taxon>
        <taxon>Bacillota</taxon>
        <taxon>Bacilli</taxon>
        <taxon>Bacillales</taxon>
        <taxon>Staphylococcaceae</taxon>
        <taxon>Nosocomiicoccus</taxon>
    </lineage>
</organism>
<protein>
    <submittedName>
        <fullName evidence="3">IS1182 family transposase</fullName>
    </submittedName>
</protein>
<sequence>MYKNYNMNQITLPMDLEVLIPENDISITIHNLVESIPNTVFENFRTNQGASSYHPKMMLKILLCAYSQSIFSGRKIEALLHDSIRMKWLAQEHTPSYRTINRFRVHPQMAALLQSAFIQFRVQLESNGLIDSDAIFIDGTKIEANANKYTFVFRKNIDCYESQLLEKSKKKYHELVDTNIIPEIERESDTPLTAEEIAVIHAELTEVETSHTQDIKRTTDVVARREIRKKRSEIRRSKKAFKDYLERRLVYQKQRTLIGERNSYSKTDTDATFMRMKEDHMQNGQLKAGYNLQIATNQQYVLGYDIFWNPTDTRTLDPFLYTMAHTFEHLPQYIVADAGYGSESNYECIADKYERQALIPYNTYHREQKRKFKSDEMHPNHWPYDELDDYYICPNNRRLYLNHHTTQTDKYGHQRVYKIYESESCEDCPLMTLCKSSTSSRPKQIRKNMNLEYFKAQANKLLSSPEGRRRYAQRKIDVETTFGNLKANLGFTRMSVRGKDAVRNELGIALMAVNLRKLTCQSANFKIKTKKTA</sequence>
<dbReference type="InterPro" id="IPR047629">
    <property type="entry name" value="IS1182_transpos"/>
</dbReference>